<comment type="caution">
    <text evidence="5">The sequence shown here is derived from an EMBL/GenBank/DDBJ whole genome shotgun (WGS) entry which is preliminary data.</text>
</comment>
<dbReference type="SMART" id="SM00347">
    <property type="entry name" value="HTH_MARR"/>
    <property type="match status" value="1"/>
</dbReference>
<dbReference type="Proteomes" id="UP001500784">
    <property type="component" value="Unassembled WGS sequence"/>
</dbReference>
<evidence type="ECO:0000256" key="3">
    <source>
        <dbReference type="ARBA" id="ARBA00023163"/>
    </source>
</evidence>
<dbReference type="RefSeq" id="WP_152229096.1">
    <property type="nucleotide sequence ID" value="NZ_BAAALV010000003.1"/>
</dbReference>
<evidence type="ECO:0000256" key="2">
    <source>
        <dbReference type="ARBA" id="ARBA00023125"/>
    </source>
</evidence>
<organism evidence="5 6">
    <name type="scientific">Arthrobacter gandavensis</name>
    <dbReference type="NCBI Taxonomy" id="169960"/>
    <lineage>
        <taxon>Bacteria</taxon>
        <taxon>Bacillati</taxon>
        <taxon>Actinomycetota</taxon>
        <taxon>Actinomycetes</taxon>
        <taxon>Micrococcales</taxon>
        <taxon>Micrococcaceae</taxon>
        <taxon>Arthrobacter</taxon>
    </lineage>
</organism>
<dbReference type="InterPro" id="IPR036390">
    <property type="entry name" value="WH_DNA-bd_sf"/>
</dbReference>
<feature type="domain" description="HTH marR-type" evidence="4">
    <location>
        <begin position="23"/>
        <end position="158"/>
    </location>
</feature>
<accession>A0ABN2PAB9</accession>
<gene>
    <name evidence="5" type="ORF">GCM10009688_22010</name>
</gene>
<reference evidence="5 6" key="1">
    <citation type="journal article" date="2019" name="Int. J. Syst. Evol. Microbiol.">
        <title>The Global Catalogue of Microorganisms (GCM) 10K type strain sequencing project: providing services to taxonomists for standard genome sequencing and annotation.</title>
        <authorList>
            <consortium name="The Broad Institute Genomics Platform"/>
            <consortium name="The Broad Institute Genome Sequencing Center for Infectious Disease"/>
            <person name="Wu L."/>
            <person name="Ma J."/>
        </authorList>
    </citation>
    <scope>NUCLEOTIDE SEQUENCE [LARGE SCALE GENOMIC DNA]</scope>
    <source>
        <strain evidence="5 6">JCM 13316</strain>
    </source>
</reference>
<dbReference type="PROSITE" id="PS50995">
    <property type="entry name" value="HTH_MARR_2"/>
    <property type="match status" value="1"/>
</dbReference>
<evidence type="ECO:0000313" key="5">
    <source>
        <dbReference type="EMBL" id="GAA1916608.1"/>
    </source>
</evidence>
<dbReference type="InterPro" id="IPR000835">
    <property type="entry name" value="HTH_MarR-typ"/>
</dbReference>
<keyword evidence="1" id="KW-0805">Transcription regulation</keyword>
<protein>
    <submittedName>
        <fullName evidence="5">MarR family transcriptional regulator</fullName>
    </submittedName>
</protein>
<dbReference type="PANTHER" id="PTHR42756">
    <property type="entry name" value="TRANSCRIPTIONAL REGULATOR, MARR"/>
    <property type="match status" value="1"/>
</dbReference>
<keyword evidence="6" id="KW-1185">Reference proteome</keyword>
<dbReference type="InterPro" id="IPR036388">
    <property type="entry name" value="WH-like_DNA-bd_sf"/>
</dbReference>
<evidence type="ECO:0000313" key="6">
    <source>
        <dbReference type="Proteomes" id="UP001500784"/>
    </source>
</evidence>
<keyword evidence="3" id="KW-0804">Transcription</keyword>
<proteinExistence type="predicted"/>
<name>A0ABN2PAB9_9MICC</name>
<evidence type="ECO:0000259" key="4">
    <source>
        <dbReference type="PROSITE" id="PS50995"/>
    </source>
</evidence>
<dbReference type="EMBL" id="BAAALV010000003">
    <property type="protein sequence ID" value="GAA1916608.1"/>
    <property type="molecule type" value="Genomic_DNA"/>
</dbReference>
<keyword evidence="2" id="KW-0238">DNA-binding</keyword>
<sequence length="163" mass="17592">MKDQIEQILAQWTTERPDLDASPMAVIGRISRVSRKVDTRLAATFARHGLDAAAFDVLATLRRSGAPYTLSPSELTASTMVTSAAIAQRLNRLEERGLVSRTKNSSDGRGKKVALTADGLALVERVLPDHLATEESILAGLSSEERKALAGLLARIEGTLDRK</sequence>
<dbReference type="PRINTS" id="PR00598">
    <property type="entry name" value="HTHMARR"/>
</dbReference>
<evidence type="ECO:0000256" key="1">
    <source>
        <dbReference type="ARBA" id="ARBA00023015"/>
    </source>
</evidence>
<dbReference type="SUPFAM" id="SSF46785">
    <property type="entry name" value="Winged helix' DNA-binding domain"/>
    <property type="match status" value="1"/>
</dbReference>
<dbReference type="PANTHER" id="PTHR42756:SF1">
    <property type="entry name" value="TRANSCRIPTIONAL REPRESSOR OF EMRAB OPERON"/>
    <property type="match status" value="1"/>
</dbReference>
<dbReference type="Gene3D" id="1.10.10.10">
    <property type="entry name" value="Winged helix-like DNA-binding domain superfamily/Winged helix DNA-binding domain"/>
    <property type="match status" value="1"/>
</dbReference>
<dbReference type="Pfam" id="PF12802">
    <property type="entry name" value="MarR_2"/>
    <property type="match status" value="1"/>
</dbReference>